<feature type="compositionally biased region" description="Gly residues" evidence="1">
    <location>
        <begin position="164"/>
        <end position="174"/>
    </location>
</feature>
<name>A0AAV9W649_9PEZI</name>
<feature type="compositionally biased region" description="Basic and acidic residues" evidence="1">
    <location>
        <begin position="217"/>
        <end position="247"/>
    </location>
</feature>
<gene>
    <name evidence="2" type="ORF">TWF481_008094</name>
</gene>
<evidence type="ECO:0000313" key="3">
    <source>
        <dbReference type="Proteomes" id="UP001370758"/>
    </source>
</evidence>
<sequence>METIAQATTALKETIWGDNTNDTNTTTKGYGNHTEVHKSMIDDKITETRSNGRLESDPDAEGTYQPGQQYDTNKRPQGPVSTGGQPQGANITGDQRGMNKNTFSSSNEPNTGFGGSAGAQPSVNANPSSAQQDTPQYQGGNKPTAEPDTPSTGSGNSNVSGSSGSMGGGAGGPAGLKLPDSENQSRGEGTGTKYEKSTGLASDGGDFDATRPGAAREAARLMDEKGIAHGDIKGESGEPQKEKKWYGVDHSGFGGHGSHQNKRPSVSSSNYETSSNTPSETLDNDKYSGAVDGRDDTHTEKKGLSQKIREKLHHSSE</sequence>
<feature type="compositionally biased region" description="Low complexity" evidence="1">
    <location>
        <begin position="18"/>
        <end position="27"/>
    </location>
</feature>
<feature type="compositionally biased region" description="Basic and acidic residues" evidence="1">
    <location>
        <begin position="34"/>
        <end position="56"/>
    </location>
</feature>
<evidence type="ECO:0000256" key="1">
    <source>
        <dbReference type="SAM" id="MobiDB-lite"/>
    </source>
</evidence>
<dbReference type="Proteomes" id="UP001370758">
    <property type="component" value="Unassembled WGS sequence"/>
</dbReference>
<feature type="compositionally biased region" description="Polar residues" evidence="1">
    <location>
        <begin position="119"/>
        <end position="141"/>
    </location>
</feature>
<keyword evidence="3" id="KW-1185">Reference proteome</keyword>
<dbReference type="EMBL" id="JAVHJL010000005">
    <property type="protein sequence ID" value="KAK6503059.1"/>
    <property type="molecule type" value="Genomic_DNA"/>
</dbReference>
<dbReference type="AlphaFoldDB" id="A0AAV9W649"/>
<reference evidence="2 3" key="1">
    <citation type="submission" date="2023-08" db="EMBL/GenBank/DDBJ databases">
        <authorList>
            <person name="Palmer J.M."/>
        </authorList>
    </citation>
    <scope>NUCLEOTIDE SEQUENCE [LARGE SCALE GENOMIC DNA]</scope>
    <source>
        <strain evidence="2 3">TWF481</strain>
    </source>
</reference>
<feature type="compositionally biased region" description="Low complexity" evidence="1">
    <location>
        <begin position="149"/>
        <end position="163"/>
    </location>
</feature>
<accession>A0AAV9W649</accession>
<protein>
    <submittedName>
        <fullName evidence="2">Uncharacterized protein</fullName>
    </submittedName>
</protein>
<proteinExistence type="predicted"/>
<feature type="compositionally biased region" description="Basic and acidic residues" evidence="1">
    <location>
        <begin position="292"/>
        <end position="317"/>
    </location>
</feature>
<feature type="compositionally biased region" description="Low complexity" evidence="1">
    <location>
        <begin position="264"/>
        <end position="280"/>
    </location>
</feature>
<evidence type="ECO:0000313" key="2">
    <source>
        <dbReference type="EMBL" id="KAK6503059.1"/>
    </source>
</evidence>
<feature type="region of interest" description="Disordered" evidence="1">
    <location>
        <begin position="17"/>
        <end position="317"/>
    </location>
</feature>
<organism evidence="2 3">
    <name type="scientific">Arthrobotrys musiformis</name>
    <dbReference type="NCBI Taxonomy" id="47236"/>
    <lineage>
        <taxon>Eukaryota</taxon>
        <taxon>Fungi</taxon>
        <taxon>Dikarya</taxon>
        <taxon>Ascomycota</taxon>
        <taxon>Pezizomycotina</taxon>
        <taxon>Orbiliomycetes</taxon>
        <taxon>Orbiliales</taxon>
        <taxon>Orbiliaceae</taxon>
        <taxon>Arthrobotrys</taxon>
    </lineage>
</organism>
<comment type="caution">
    <text evidence="2">The sequence shown here is derived from an EMBL/GenBank/DDBJ whole genome shotgun (WGS) entry which is preliminary data.</text>
</comment>
<feature type="compositionally biased region" description="Polar residues" evidence="1">
    <location>
        <begin position="79"/>
        <end position="110"/>
    </location>
</feature>